<dbReference type="KEGG" id="dpx:DAPPUDRAFT_43419"/>
<dbReference type="HOGENOM" id="CLU_006842_13_1_1"/>
<dbReference type="InterPro" id="IPR043504">
    <property type="entry name" value="Peptidase_S1_PA_chymotrypsin"/>
</dbReference>
<proteinExistence type="predicted"/>
<keyword evidence="8" id="KW-1015">Disulfide bond</keyword>
<dbReference type="InterPro" id="IPR009003">
    <property type="entry name" value="Peptidase_S1_PA"/>
</dbReference>
<dbReference type="InterPro" id="IPR018114">
    <property type="entry name" value="TRYPSIN_HIS"/>
</dbReference>
<dbReference type="GO" id="GO:0006508">
    <property type="term" value="P:proteolysis"/>
    <property type="evidence" value="ECO:0007669"/>
    <property type="project" value="UniProtKB-KW"/>
</dbReference>
<keyword evidence="5" id="KW-0378">Hydrolase</keyword>
<dbReference type="SMART" id="SM00020">
    <property type="entry name" value="Tryp_SPc"/>
    <property type="match status" value="1"/>
</dbReference>
<dbReference type="FunCoup" id="E9FZZ2">
    <property type="interactions" value="147"/>
</dbReference>
<evidence type="ECO:0000313" key="10">
    <source>
        <dbReference type="EMBL" id="EFX87132.1"/>
    </source>
</evidence>
<keyword evidence="7" id="KW-0865">Zymogen</keyword>
<keyword evidence="6" id="KW-0720">Serine protease</keyword>
<dbReference type="OrthoDB" id="6362497at2759"/>
<dbReference type="PROSITE" id="PS00134">
    <property type="entry name" value="TRYPSIN_HIS"/>
    <property type="match status" value="1"/>
</dbReference>
<dbReference type="Pfam" id="PF00089">
    <property type="entry name" value="Trypsin"/>
    <property type="match status" value="1"/>
</dbReference>
<dbReference type="FunFam" id="2.40.10.10:FF:000146">
    <property type="entry name" value="Serine protease 53"/>
    <property type="match status" value="1"/>
</dbReference>
<dbReference type="Proteomes" id="UP000000305">
    <property type="component" value="Unassembled WGS sequence"/>
</dbReference>
<dbReference type="PRINTS" id="PR00722">
    <property type="entry name" value="CHYMOTRYPSIN"/>
</dbReference>
<sequence length="208" mass="22359">CGGSLISPTKILTAAHCVTQDDSRFQVRLGMHKQTVAKNDAEQTRNVIKIKIHPGYNPATVDNDIAVLTLDSPVKYTKKIAPVCLVPECFNSDGLPVTAMGWGNTETGGSNSDVLRHATLTVVDNKQCKVKLDDDELAPSTLCAYAEGQDACQNDSGGPVVLDLIDETKCRFMQVGIVSYGGRCASGSPGVYTRVASFFPWIEKHTQA</sequence>
<dbReference type="MEROPS" id="S01.B40"/>
<protein>
    <recommendedName>
        <fullName evidence="9">Peptidase S1 domain-containing protein</fullName>
    </recommendedName>
</protein>
<evidence type="ECO:0000256" key="7">
    <source>
        <dbReference type="ARBA" id="ARBA00023145"/>
    </source>
</evidence>
<evidence type="ECO:0000256" key="3">
    <source>
        <dbReference type="ARBA" id="ARBA00022670"/>
    </source>
</evidence>
<evidence type="ECO:0000259" key="9">
    <source>
        <dbReference type="PROSITE" id="PS50240"/>
    </source>
</evidence>
<keyword evidence="3" id="KW-0645">Protease</keyword>
<dbReference type="SUPFAM" id="SSF50494">
    <property type="entry name" value="Trypsin-like serine proteases"/>
    <property type="match status" value="1"/>
</dbReference>
<dbReference type="GO" id="GO:0004252">
    <property type="term" value="F:serine-type endopeptidase activity"/>
    <property type="evidence" value="ECO:0007669"/>
    <property type="project" value="InterPro"/>
</dbReference>
<dbReference type="PANTHER" id="PTHR24258">
    <property type="entry name" value="SERINE PROTEASE-RELATED"/>
    <property type="match status" value="1"/>
</dbReference>
<dbReference type="InterPro" id="IPR001314">
    <property type="entry name" value="Peptidase_S1A"/>
</dbReference>
<evidence type="ECO:0000256" key="5">
    <source>
        <dbReference type="ARBA" id="ARBA00022801"/>
    </source>
</evidence>
<reference evidence="10 11" key="1">
    <citation type="journal article" date="2011" name="Science">
        <title>The ecoresponsive genome of Daphnia pulex.</title>
        <authorList>
            <person name="Colbourne J.K."/>
            <person name="Pfrender M.E."/>
            <person name="Gilbert D."/>
            <person name="Thomas W.K."/>
            <person name="Tucker A."/>
            <person name="Oakley T.H."/>
            <person name="Tokishita S."/>
            <person name="Aerts A."/>
            <person name="Arnold G.J."/>
            <person name="Basu M.K."/>
            <person name="Bauer D.J."/>
            <person name="Caceres C.E."/>
            <person name="Carmel L."/>
            <person name="Casola C."/>
            <person name="Choi J.H."/>
            <person name="Detter J.C."/>
            <person name="Dong Q."/>
            <person name="Dusheyko S."/>
            <person name="Eads B.D."/>
            <person name="Frohlich T."/>
            <person name="Geiler-Samerotte K.A."/>
            <person name="Gerlach D."/>
            <person name="Hatcher P."/>
            <person name="Jogdeo S."/>
            <person name="Krijgsveld J."/>
            <person name="Kriventseva E.V."/>
            <person name="Kultz D."/>
            <person name="Laforsch C."/>
            <person name="Lindquist E."/>
            <person name="Lopez J."/>
            <person name="Manak J.R."/>
            <person name="Muller J."/>
            <person name="Pangilinan J."/>
            <person name="Patwardhan R.P."/>
            <person name="Pitluck S."/>
            <person name="Pritham E.J."/>
            <person name="Rechtsteiner A."/>
            <person name="Rho M."/>
            <person name="Rogozin I.B."/>
            <person name="Sakarya O."/>
            <person name="Salamov A."/>
            <person name="Schaack S."/>
            <person name="Shapiro H."/>
            <person name="Shiga Y."/>
            <person name="Skalitzky C."/>
            <person name="Smith Z."/>
            <person name="Souvorov A."/>
            <person name="Sung W."/>
            <person name="Tang Z."/>
            <person name="Tsuchiya D."/>
            <person name="Tu H."/>
            <person name="Vos H."/>
            <person name="Wang M."/>
            <person name="Wolf Y.I."/>
            <person name="Yamagata H."/>
            <person name="Yamada T."/>
            <person name="Ye Y."/>
            <person name="Shaw J.R."/>
            <person name="Andrews J."/>
            <person name="Crease T.J."/>
            <person name="Tang H."/>
            <person name="Lucas S.M."/>
            <person name="Robertson H.M."/>
            <person name="Bork P."/>
            <person name="Koonin E.V."/>
            <person name="Zdobnov E.M."/>
            <person name="Grigoriev I.V."/>
            <person name="Lynch M."/>
            <person name="Boore J.L."/>
        </authorList>
    </citation>
    <scope>NUCLEOTIDE SEQUENCE [LARGE SCALE GENOMIC DNA]</scope>
</reference>
<gene>
    <name evidence="10" type="ORF">DAPPUDRAFT_43419</name>
</gene>
<keyword evidence="2" id="KW-0964">Secreted</keyword>
<accession>E9FZZ2</accession>
<evidence type="ECO:0000313" key="11">
    <source>
        <dbReference type="Proteomes" id="UP000000305"/>
    </source>
</evidence>
<dbReference type="PROSITE" id="PS50240">
    <property type="entry name" value="TRYPSIN_DOM"/>
    <property type="match status" value="1"/>
</dbReference>
<dbReference type="eggNOG" id="KOG3627">
    <property type="taxonomic scope" value="Eukaryota"/>
</dbReference>
<dbReference type="Gene3D" id="2.40.10.10">
    <property type="entry name" value="Trypsin-like serine proteases"/>
    <property type="match status" value="1"/>
</dbReference>
<evidence type="ECO:0000256" key="6">
    <source>
        <dbReference type="ARBA" id="ARBA00022825"/>
    </source>
</evidence>
<feature type="domain" description="Peptidase S1" evidence="9">
    <location>
        <begin position="1"/>
        <end position="207"/>
    </location>
</feature>
<evidence type="ECO:0000256" key="2">
    <source>
        <dbReference type="ARBA" id="ARBA00022525"/>
    </source>
</evidence>
<name>E9FZZ2_DAPPU</name>
<evidence type="ECO:0000256" key="4">
    <source>
        <dbReference type="ARBA" id="ARBA00022729"/>
    </source>
</evidence>
<dbReference type="PANTHER" id="PTHR24258:SF116">
    <property type="entry name" value="FI16631P1-RELATED"/>
    <property type="match status" value="1"/>
</dbReference>
<evidence type="ECO:0000256" key="8">
    <source>
        <dbReference type="ARBA" id="ARBA00023157"/>
    </source>
</evidence>
<dbReference type="PhylomeDB" id="E9FZZ2"/>
<feature type="non-terminal residue" evidence="10">
    <location>
        <position position="1"/>
    </location>
</feature>
<dbReference type="EMBL" id="GL732528">
    <property type="protein sequence ID" value="EFX87132.1"/>
    <property type="molecule type" value="Genomic_DNA"/>
</dbReference>
<evidence type="ECO:0000256" key="1">
    <source>
        <dbReference type="ARBA" id="ARBA00004613"/>
    </source>
</evidence>
<dbReference type="OMA" id="CAHENTT"/>
<dbReference type="AlphaFoldDB" id="E9FZZ2"/>
<comment type="subcellular location">
    <subcellularLocation>
        <location evidence="1">Secreted</location>
    </subcellularLocation>
</comment>
<dbReference type="InParanoid" id="E9FZZ2"/>
<dbReference type="GO" id="GO:0005576">
    <property type="term" value="C:extracellular region"/>
    <property type="evidence" value="ECO:0007669"/>
    <property type="project" value="UniProtKB-SubCell"/>
</dbReference>
<keyword evidence="4" id="KW-0732">Signal</keyword>
<keyword evidence="11" id="KW-1185">Reference proteome</keyword>
<organism evidence="10 11">
    <name type="scientific">Daphnia pulex</name>
    <name type="common">Water flea</name>
    <dbReference type="NCBI Taxonomy" id="6669"/>
    <lineage>
        <taxon>Eukaryota</taxon>
        <taxon>Metazoa</taxon>
        <taxon>Ecdysozoa</taxon>
        <taxon>Arthropoda</taxon>
        <taxon>Crustacea</taxon>
        <taxon>Branchiopoda</taxon>
        <taxon>Diplostraca</taxon>
        <taxon>Cladocera</taxon>
        <taxon>Anomopoda</taxon>
        <taxon>Daphniidae</taxon>
        <taxon>Daphnia</taxon>
    </lineage>
</organism>
<dbReference type="InterPro" id="IPR001254">
    <property type="entry name" value="Trypsin_dom"/>
</dbReference>
<dbReference type="CDD" id="cd00190">
    <property type="entry name" value="Tryp_SPc"/>
    <property type="match status" value="1"/>
</dbReference>